<dbReference type="Proteomes" id="UP000736335">
    <property type="component" value="Unassembled WGS sequence"/>
</dbReference>
<dbReference type="AlphaFoldDB" id="A0A9P6L071"/>
<accession>A0A9P6L071</accession>
<dbReference type="EMBL" id="WIUZ02000033">
    <property type="protein sequence ID" value="KAF9777550.1"/>
    <property type="molecule type" value="Genomic_DNA"/>
</dbReference>
<evidence type="ECO:0000313" key="2">
    <source>
        <dbReference type="Proteomes" id="UP000736335"/>
    </source>
</evidence>
<dbReference type="OrthoDB" id="2788229at2759"/>
<keyword evidence="2" id="KW-1185">Reference proteome</keyword>
<proteinExistence type="predicted"/>
<reference evidence="1" key="2">
    <citation type="submission" date="2020-11" db="EMBL/GenBank/DDBJ databases">
        <authorList>
            <consortium name="DOE Joint Genome Institute"/>
            <person name="Kuo A."/>
            <person name="Miyauchi S."/>
            <person name="Kiss E."/>
            <person name="Drula E."/>
            <person name="Kohler A."/>
            <person name="Sanchez-Garcia M."/>
            <person name="Andreopoulos B."/>
            <person name="Barry K.W."/>
            <person name="Bonito G."/>
            <person name="Buee M."/>
            <person name="Carver A."/>
            <person name="Chen C."/>
            <person name="Cichocki N."/>
            <person name="Clum A."/>
            <person name="Culley D."/>
            <person name="Crous P.W."/>
            <person name="Fauchery L."/>
            <person name="Girlanda M."/>
            <person name="Hayes R."/>
            <person name="Keri Z."/>
            <person name="Labutti K."/>
            <person name="Lipzen A."/>
            <person name="Lombard V."/>
            <person name="Magnuson J."/>
            <person name="Maillard F."/>
            <person name="Morin E."/>
            <person name="Murat C."/>
            <person name="Nolan M."/>
            <person name="Ohm R."/>
            <person name="Pangilinan J."/>
            <person name="Pereira M."/>
            <person name="Perotto S."/>
            <person name="Peter M."/>
            <person name="Riley R."/>
            <person name="Sitrit Y."/>
            <person name="Stielow B."/>
            <person name="Szollosi G."/>
            <person name="Zifcakova L."/>
            <person name="Stursova M."/>
            <person name="Spatafora J.W."/>
            <person name="Tedersoo L."/>
            <person name="Vaario L.-M."/>
            <person name="Yamada A."/>
            <person name="Yan M."/>
            <person name="Wang P."/>
            <person name="Xu J."/>
            <person name="Bruns T."/>
            <person name="Baldrian P."/>
            <person name="Vilgalys R."/>
            <person name="Henrissat B."/>
            <person name="Grigoriev I.V."/>
            <person name="Hibbett D."/>
            <person name="Nagy L.G."/>
            <person name="Martin F.M."/>
        </authorList>
    </citation>
    <scope>NUCLEOTIDE SEQUENCE</scope>
    <source>
        <strain evidence="1">UH-Tt-Lm1</strain>
    </source>
</reference>
<reference evidence="1" key="1">
    <citation type="journal article" date="2020" name="Nat. Commun.">
        <title>Large-scale genome sequencing of mycorrhizal fungi provides insights into the early evolution of symbiotic traits.</title>
        <authorList>
            <person name="Miyauchi S."/>
            <person name="Kiss E."/>
            <person name="Kuo A."/>
            <person name="Drula E."/>
            <person name="Kohler A."/>
            <person name="Sanchez-Garcia M."/>
            <person name="Morin E."/>
            <person name="Andreopoulos B."/>
            <person name="Barry K.W."/>
            <person name="Bonito G."/>
            <person name="Buee M."/>
            <person name="Carver A."/>
            <person name="Chen C."/>
            <person name="Cichocki N."/>
            <person name="Clum A."/>
            <person name="Culley D."/>
            <person name="Crous P.W."/>
            <person name="Fauchery L."/>
            <person name="Girlanda M."/>
            <person name="Hayes R.D."/>
            <person name="Keri Z."/>
            <person name="LaButti K."/>
            <person name="Lipzen A."/>
            <person name="Lombard V."/>
            <person name="Magnuson J."/>
            <person name="Maillard F."/>
            <person name="Murat C."/>
            <person name="Nolan M."/>
            <person name="Ohm R.A."/>
            <person name="Pangilinan J."/>
            <person name="Pereira M.F."/>
            <person name="Perotto S."/>
            <person name="Peter M."/>
            <person name="Pfister S."/>
            <person name="Riley R."/>
            <person name="Sitrit Y."/>
            <person name="Stielow J.B."/>
            <person name="Szollosi G."/>
            <person name="Zifcakova L."/>
            <person name="Stursova M."/>
            <person name="Spatafora J.W."/>
            <person name="Tedersoo L."/>
            <person name="Vaario L.M."/>
            <person name="Yamada A."/>
            <person name="Yan M."/>
            <person name="Wang P."/>
            <person name="Xu J."/>
            <person name="Bruns T."/>
            <person name="Baldrian P."/>
            <person name="Vilgalys R."/>
            <person name="Dunand C."/>
            <person name="Henrissat B."/>
            <person name="Grigoriev I.V."/>
            <person name="Hibbett D."/>
            <person name="Nagy L.G."/>
            <person name="Martin F.M."/>
        </authorList>
    </citation>
    <scope>NUCLEOTIDE SEQUENCE</scope>
    <source>
        <strain evidence="1">UH-Tt-Lm1</strain>
    </source>
</reference>
<name>A0A9P6L071_9AGAM</name>
<evidence type="ECO:0000313" key="1">
    <source>
        <dbReference type="EMBL" id="KAF9777550.1"/>
    </source>
</evidence>
<comment type="caution">
    <text evidence="1">The sequence shown here is derived from an EMBL/GenBank/DDBJ whole genome shotgun (WGS) entry which is preliminary data.</text>
</comment>
<organism evidence="1 2">
    <name type="scientific">Thelephora terrestris</name>
    <dbReference type="NCBI Taxonomy" id="56493"/>
    <lineage>
        <taxon>Eukaryota</taxon>
        <taxon>Fungi</taxon>
        <taxon>Dikarya</taxon>
        <taxon>Basidiomycota</taxon>
        <taxon>Agaricomycotina</taxon>
        <taxon>Agaricomycetes</taxon>
        <taxon>Thelephorales</taxon>
        <taxon>Thelephoraceae</taxon>
        <taxon>Thelephora</taxon>
    </lineage>
</organism>
<protein>
    <submittedName>
        <fullName evidence="1">Uncharacterized protein</fullName>
    </submittedName>
</protein>
<sequence>MDQIAQELIDKFIDELHDDVQALQSCSLVSKRWVYRSQFHIFSRIIISSQQSFQRWCKNIPLDSCPVSTHTRTLSILQPTHAQWLTPLLLSPATDHFDAFNNVKTLALSGITTRGLQDAQLLADCFRRLGSSVTSLKLLYWRASPASLINSICLFSHVDDLDVYCPDILAGLPMRKAYPSIPPFRGRLGLRFEHGRGSIDRFLRLLSQLPTHFVEVHVSMSFAGGQTLLLPFLESCCKSVQKLFISYETEQANYTHLFKSIKFTNLRELTLIPHHAKSANLDGFLTSLLQAIYSSSLAFIRLDLNDYESYVNMQEHADPNLWSETDIALASSAHHSTGKLCLRLGLSRFRSTDWQIPLPRFKECGTLERVHSPIYPNYHPLSPHFERPEPFKEQYAAENAYWKMVDTVHRHIEADTTFRKLDGSKNRTTDGSSLAEKIRRRNVRKRRDTTRPV</sequence>
<gene>
    <name evidence="1" type="ORF">BJ322DRAFT_1025702</name>
</gene>